<keyword evidence="4" id="KW-0411">Iron-sulfur</keyword>
<dbReference type="InterPro" id="IPR017941">
    <property type="entry name" value="Rieske_2Fe-2S"/>
</dbReference>
<sequence length="334" mass="35321">MLRALAADFRGRGGTIAEGVRVTGVRAVARRPGQPSVVHTSAGDVLARRVVLATGIPILDRGLYFAKVSASRSYALSFRVPDGSVASDFGMFLSVDAPKRTLRTTPAIPADAAGEGDLLIVGGNGHRVGHHPHPHDLVEDLESWTQAYYPGAERTHVWSAQDYHSANTIPFVGWLPRSLGRVFLATGFDKWGMTNAVAAGLRLAGDLLGGNIPWATTLGTRITRPQSMAAGALVNAEVGADLVTGWAHGLTESGEGAPPPPEGQGEVRRIGGRPVAVCTVGGVTREVSAVCPHLRGIVRWNDQELSWDCPLHASRYQADGTRIEGPTTEDLAAL</sequence>
<dbReference type="InterPro" id="IPR036188">
    <property type="entry name" value="FAD/NAD-bd_sf"/>
</dbReference>
<reference evidence="7" key="1">
    <citation type="journal article" date="2019" name="Int. J. Syst. Evol. Microbiol.">
        <title>The Global Catalogue of Microorganisms (GCM) 10K type strain sequencing project: providing services to taxonomists for standard genome sequencing and annotation.</title>
        <authorList>
            <consortium name="The Broad Institute Genomics Platform"/>
            <consortium name="The Broad Institute Genome Sequencing Center for Infectious Disease"/>
            <person name="Wu L."/>
            <person name="Ma J."/>
        </authorList>
    </citation>
    <scope>NUCLEOTIDE SEQUENCE [LARGE SCALE GENOMIC DNA]</scope>
    <source>
        <strain evidence="7">NBRC 108725</strain>
    </source>
</reference>
<dbReference type="PANTHER" id="PTHR13847:SF274">
    <property type="entry name" value="RIESKE 2FE-2S IRON-SULFUR PROTEIN YHFW-RELATED"/>
    <property type="match status" value="1"/>
</dbReference>
<accession>A0ABM8GH39</accession>
<dbReference type="Pfam" id="PF00355">
    <property type="entry name" value="Rieske"/>
    <property type="match status" value="1"/>
</dbReference>
<keyword evidence="3" id="KW-0408">Iron</keyword>
<gene>
    <name evidence="6" type="ORF">GCM10025866_35800</name>
</gene>
<dbReference type="Gene3D" id="3.30.9.10">
    <property type="entry name" value="D-Amino Acid Oxidase, subunit A, domain 2"/>
    <property type="match status" value="1"/>
</dbReference>
<name>A0ABM8GH39_9MICO</name>
<evidence type="ECO:0000256" key="3">
    <source>
        <dbReference type="ARBA" id="ARBA00023004"/>
    </source>
</evidence>
<dbReference type="Pfam" id="PF01266">
    <property type="entry name" value="DAO"/>
    <property type="match status" value="1"/>
</dbReference>
<organism evidence="6 7">
    <name type="scientific">Naasia aerilata</name>
    <dbReference type="NCBI Taxonomy" id="1162966"/>
    <lineage>
        <taxon>Bacteria</taxon>
        <taxon>Bacillati</taxon>
        <taxon>Actinomycetota</taxon>
        <taxon>Actinomycetes</taxon>
        <taxon>Micrococcales</taxon>
        <taxon>Microbacteriaceae</taxon>
        <taxon>Naasia</taxon>
    </lineage>
</organism>
<dbReference type="SUPFAM" id="SSF51971">
    <property type="entry name" value="Nucleotide-binding domain"/>
    <property type="match status" value="1"/>
</dbReference>
<dbReference type="Gene3D" id="3.50.50.60">
    <property type="entry name" value="FAD/NAD(P)-binding domain"/>
    <property type="match status" value="1"/>
</dbReference>
<evidence type="ECO:0000256" key="1">
    <source>
        <dbReference type="ARBA" id="ARBA00022714"/>
    </source>
</evidence>
<keyword evidence="1" id="KW-0001">2Fe-2S</keyword>
<dbReference type="InterPro" id="IPR006076">
    <property type="entry name" value="FAD-dep_OxRdtase"/>
</dbReference>
<evidence type="ECO:0000259" key="5">
    <source>
        <dbReference type="PROSITE" id="PS51296"/>
    </source>
</evidence>
<dbReference type="Proteomes" id="UP001321498">
    <property type="component" value="Chromosome"/>
</dbReference>
<proteinExistence type="predicted"/>
<protein>
    <recommendedName>
        <fullName evidence="5">Rieske domain-containing protein</fullName>
    </recommendedName>
</protein>
<dbReference type="InterPro" id="IPR036922">
    <property type="entry name" value="Rieske_2Fe-2S_sf"/>
</dbReference>
<dbReference type="SUPFAM" id="SSF50022">
    <property type="entry name" value="ISP domain"/>
    <property type="match status" value="1"/>
</dbReference>
<dbReference type="PANTHER" id="PTHR13847">
    <property type="entry name" value="SARCOSINE DEHYDROGENASE-RELATED"/>
    <property type="match status" value="1"/>
</dbReference>
<evidence type="ECO:0000256" key="4">
    <source>
        <dbReference type="ARBA" id="ARBA00023014"/>
    </source>
</evidence>
<keyword evidence="7" id="KW-1185">Reference proteome</keyword>
<dbReference type="Gene3D" id="2.102.10.10">
    <property type="entry name" value="Rieske [2Fe-2S] iron-sulphur domain"/>
    <property type="match status" value="1"/>
</dbReference>
<evidence type="ECO:0000256" key="2">
    <source>
        <dbReference type="ARBA" id="ARBA00022723"/>
    </source>
</evidence>
<evidence type="ECO:0000313" key="6">
    <source>
        <dbReference type="EMBL" id="BDZ47671.1"/>
    </source>
</evidence>
<keyword evidence="2" id="KW-0479">Metal-binding</keyword>
<feature type="domain" description="Rieske" evidence="5">
    <location>
        <begin position="252"/>
        <end position="334"/>
    </location>
</feature>
<dbReference type="EMBL" id="AP027731">
    <property type="protein sequence ID" value="BDZ47671.1"/>
    <property type="molecule type" value="Genomic_DNA"/>
</dbReference>
<dbReference type="PROSITE" id="PS51296">
    <property type="entry name" value="RIESKE"/>
    <property type="match status" value="1"/>
</dbReference>
<evidence type="ECO:0000313" key="7">
    <source>
        <dbReference type="Proteomes" id="UP001321498"/>
    </source>
</evidence>